<dbReference type="eggNOG" id="COG0515">
    <property type="taxonomic scope" value="Bacteria"/>
</dbReference>
<protein>
    <submittedName>
        <fullName evidence="7">Serine/threonine protein kinase</fullName>
    </submittedName>
</protein>
<keyword evidence="8" id="KW-1185">Reference proteome</keyword>
<evidence type="ECO:0000256" key="1">
    <source>
        <dbReference type="ARBA" id="ARBA00022679"/>
    </source>
</evidence>
<dbReference type="PROSITE" id="PS00107">
    <property type="entry name" value="PROTEIN_KINASE_ATP"/>
    <property type="match status" value="1"/>
</dbReference>
<dbReference type="PROSITE" id="PS00108">
    <property type="entry name" value="PROTEIN_KINASE_ST"/>
    <property type="match status" value="1"/>
</dbReference>
<proteinExistence type="predicted"/>
<dbReference type="CDD" id="cd14014">
    <property type="entry name" value="STKc_PknB_like"/>
    <property type="match status" value="1"/>
</dbReference>
<feature type="domain" description="Protein kinase" evidence="6">
    <location>
        <begin position="140"/>
        <end position="402"/>
    </location>
</feature>
<dbReference type="SUPFAM" id="SSF48452">
    <property type="entry name" value="TPR-like"/>
    <property type="match status" value="1"/>
</dbReference>
<dbReference type="SMART" id="SM00028">
    <property type="entry name" value="TPR"/>
    <property type="match status" value="4"/>
</dbReference>
<reference evidence="7 8" key="1">
    <citation type="submission" date="2012-02" db="EMBL/GenBank/DDBJ databases">
        <title>Complete sequence of chromosome of Singulisphaera acidiphila DSM 18658.</title>
        <authorList>
            <consortium name="US DOE Joint Genome Institute (JGI-PGF)"/>
            <person name="Lucas S."/>
            <person name="Copeland A."/>
            <person name="Lapidus A."/>
            <person name="Glavina del Rio T."/>
            <person name="Dalin E."/>
            <person name="Tice H."/>
            <person name="Bruce D."/>
            <person name="Goodwin L."/>
            <person name="Pitluck S."/>
            <person name="Peters L."/>
            <person name="Ovchinnikova G."/>
            <person name="Chertkov O."/>
            <person name="Kyrpides N."/>
            <person name="Mavromatis K."/>
            <person name="Ivanova N."/>
            <person name="Brettin T."/>
            <person name="Detter J.C."/>
            <person name="Han C."/>
            <person name="Larimer F."/>
            <person name="Land M."/>
            <person name="Hauser L."/>
            <person name="Markowitz V."/>
            <person name="Cheng J.-F."/>
            <person name="Hugenholtz P."/>
            <person name="Woyke T."/>
            <person name="Wu D."/>
            <person name="Tindall B."/>
            <person name="Pomrenke H."/>
            <person name="Brambilla E."/>
            <person name="Klenk H.-P."/>
            <person name="Eisen J.A."/>
        </authorList>
    </citation>
    <scope>NUCLEOTIDE SEQUENCE [LARGE SCALE GENOMIC DNA]</scope>
    <source>
        <strain evidence="8">ATCC BAA-1392 / DSM 18658 / VKM B-2454 / MOB10</strain>
    </source>
</reference>
<evidence type="ECO:0000256" key="2">
    <source>
        <dbReference type="ARBA" id="ARBA00022741"/>
    </source>
</evidence>
<dbReference type="PANTHER" id="PTHR43289">
    <property type="entry name" value="MITOGEN-ACTIVATED PROTEIN KINASE KINASE KINASE 20-RELATED"/>
    <property type="match status" value="1"/>
</dbReference>
<dbReference type="Gene3D" id="1.10.510.10">
    <property type="entry name" value="Transferase(Phosphotransferase) domain 1"/>
    <property type="match status" value="1"/>
</dbReference>
<keyword evidence="3 7" id="KW-0418">Kinase</keyword>
<evidence type="ECO:0000256" key="5">
    <source>
        <dbReference type="PROSITE-ProRule" id="PRU10141"/>
    </source>
</evidence>
<dbReference type="SMART" id="SM00220">
    <property type="entry name" value="S_TKc"/>
    <property type="match status" value="1"/>
</dbReference>
<dbReference type="InterPro" id="IPR019734">
    <property type="entry name" value="TPR_rpt"/>
</dbReference>
<keyword evidence="1" id="KW-0808">Transferase</keyword>
<dbReference type="OrthoDB" id="6111975at2"/>
<evidence type="ECO:0000256" key="3">
    <source>
        <dbReference type="ARBA" id="ARBA00022777"/>
    </source>
</evidence>
<evidence type="ECO:0000313" key="8">
    <source>
        <dbReference type="Proteomes" id="UP000010798"/>
    </source>
</evidence>
<keyword evidence="4 5" id="KW-0067">ATP-binding</keyword>
<dbReference type="InterPro" id="IPR000719">
    <property type="entry name" value="Prot_kinase_dom"/>
</dbReference>
<accession>L0DJE6</accession>
<keyword evidence="7" id="KW-0723">Serine/threonine-protein kinase</keyword>
<dbReference type="EMBL" id="CP003364">
    <property type="protein sequence ID" value="AGA29367.1"/>
    <property type="molecule type" value="Genomic_DNA"/>
</dbReference>
<dbReference type="PROSITE" id="PS50011">
    <property type="entry name" value="PROTEIN_KINASE_DOM"/>
    <property type="match status" value="1"/>
</dbReference>
<gene>
    <name evidence="7" type="ordered locus">Sinac_5215</name>
</gene>
<dbReference type="HOGENOM" id="CLU_294213_0_0_0"/>
<dbReference type="RefSeq" id="WP_015248470.1">
    <property type="nucleotide sequence ID" value="NC_019892.1"/>
</dbReference>
<evidence type="ECO:0000256" key="4">
    <source>
        <dbReference type="ARBA" id="ARBA00022840"/>
    </source>
</evidence>
<dbReference type="Proteomes" id="UP000010798">
    <property type="component" value="Chromosome"/>
</dbReference>
<dbReference type="Gene3D" id="3.30.200.20">
    <property type="entry name" value="Phosphorylase Kinase, domain 1"/>
    <property type="match status" value="1"/>
</dbReference>
<evidence type="ECO:0000313" key="7">
    <source>
        <dbReference type="EMBL" id="AGA29367.1"/>
    </source>
</evidence>
<dbReference type="STRING" id="886293.Sinac_5215"/>
<dbReference type="PANTHER" id="PTHR43289:SF6">
    <property type="entry name" value="SERINE_THREONINE-PROTEIN KINASE NEKL-3"/>
    <property type="match status" value="1"/>
</dbReference>
<dbReference type="InterPro" id="IPR017441">
    <property type="entry name" value="Protein_kinase_ATP_BS"/>
</dbReference>
<feature type="binding site" evidence="5">
    <location>
        <position position="169"/>
    </location>
    <ligand>
        <name>ATP</name>
        <dbReference type="ChEBI" id="CHEBI:30616"/>
    </ligand>
</feature>
<evidence type="ECO:0000259" key="6">
    <source>
        <dbReference type="PROSITE" id="PS50011"/>
    </source>
</evidence>
<dbReference type="AlphaFoldDB" id="L0DJE6"/>
<dbReference type="InterPro" id="IPR011009">
    <property type="entry name" value="Kinase-like_dom_sf"/>
</dbReference>
<dbReference type="SUPFAM" id="SSF56112">
    <property type="entry name" value="Protein kinase-like (PK-like)"/>
    <property type="match status" value="1"/>
</dbReference>
<keyword evidence="2 5" id="KW-0547">Nucleotide-binding</keyword>
<dbReference type="Pfam" id="PF13374">
    <property type="entry name" value="TPR_10"/>
    <property type="match status" value="1"/>
</dbReference>
<dbReference type="GO" id="GO:0005524">
    <property type="term" value="F:ATP binding"/>
    <property type="evidence" value="ECO:0007669"/>
    <property type="project" value="UniProtKB-UniRule"/>
</dbReference>
<dbReference type="eggNOG" id="COG0457">
    <property type="taxonomic scope" value="Bacteria"/>
</dbReference>
<dbReference type="Pfam" id="PF00069">
    <property type="entry name" value="Pkinase"/>
    <property type="match status" value="1"/>
</dbReference>
<name>L0DJE6_SINAD</name>
<dbReference type="InterPro" id="IPR008271">
    <property type="entry name" value="Ser/Thr_kinase_AS"/>
</dbReference>
<dbReference type="GO" id="GO:0004674">
    <property type="term" value="F:protein serine/threonine kinase activity"/>
    <property type="evidence" value="ECO:0007669"/>
    <property type="project" value="UniProtKB-KW"/>
</dbReference>
<organism evidence="7 8">
    <name type="scientific">Singulisphaera acidiphila (strain ATCC BAA-1392 / DSM 18658 / VKM B-2454 / MOB10)</name>
    <dbReference type="NCBI Taxonomy" id="886293"/>
    <lineage>
        <taxon>Bacteria</taxon>
        <taxon>Pseudomonadati</taxon>
        <taxon>Planctomycetota</taxon>
        <taxon>Planctomycetia</taxon>
        <taxon>Isosphaerales</taxon>
        <taxon>Isosphaeraceae</taxon>
        <taxon>Singulisphaera</taxon>
    </lineage>
</organism>
<dbReference type="Gene3D" id="1.25.40.10">
    <property type="entry name" value="Tetratricopeptide repeat domain"/>
    <property type="match status" value="1"/>
</dbReference>
<dbReference type="InterPro" id="IPR011990">
    <property type="entry name" value="TPR-like_helical_dom_sf"/>
</dbReference>
<sequence>MTDPSDSGLLNSGLTGETSSSLGSLMDLLLIHQRQWWASGERALVETYLRQHPALRDDSEAVLDLIYNEMILREEVDDAPRLAEYLERFPELGPQLTLQFELEEALRPSPFLKDGDGISPMLSSPVSAPRGRQAVAVADYEILGILGRGGMGIVYKARQTRLNRIVALKMILAGDHASPEASARFLAEAEAVARLQHPNIVRVFACGDHDGLPYFAMEYVAGGSLADQLDGTPRPARASAELVATLAQAMGEAHSLGIVHRDLKPANILMTEDGIPKIADFGLAKTLQVLSSLTGTHAIIGSPSYMAPEQAGGPPGAIGPTTDVYALGAILYELLTGRPPFTAESPLETLDQIREREPVPPSRLVKKIPRDLETICLTCLRKERSRRYADTDALVDDLGRFLSDKPILARRVKWVEHAWRWCRREPVLAGLGGGLLLALVLGIGGIMTQWQRAERHLKEARLQRQRAEMNFQRQWEANKALRVANEREGAARHRAQDRFDAAMKVLHVFDLAMNNAAVLRDPLMEGTRGQLLQASLALCRELQGTLEENASGSSRTRLSDAYTRVGYLSSSLGLFNEALTARKRSQALVEQIVAETPSDVASRSTLAIIYVDIGILLNVCYRPAEALGSFEQARRVQEALIRERPNDLRERERLSWTLGNIGASHLSLGRPAEAARMHEKVLEIREALLAKNLGSLRYQSNLAWCLLDLGLAREASGEISESLRLLQRATAIQAEVQRRDPALVEYRKRLAKCLDAVGRLLLRLGRAGDAAGPLERSASLIESLVQDHPALYRDDLVRSYIKIAMQRASVDQPGEMRASFQRAEAILGRLPLARPGTLYDLACGYSYCANFAPNSERSARAELALEKLRQAVAAGYRDVETMRRDPDLDPIRSYAGFHLLLMDLSFPDDPFLPG</sequence>
<dbReference type="KEGG" id="saci:Sinac_5215"/>